<organism evidence="1 2">
    <name type="scientific">Lithocarpus litseifolius</name>
    <dbReference type="NCBI Taxonomy" id="425828"/>
    <lineage>
        <taxon>Eukaryota</taxon>
        <taxon>Viridiplantae</taxon>
        <taxon>Streptophyta</taxon>
        <taxon>Embryophyta</taxon>
        <taxon>Tracheophyta</taxon>
        <taxon>Spermatophyta</taxon>
        <taxon>Magnoliopsida</taxon>
        <taxon>eudicotyledons</taxon>
        <taxon>Gunneridae</taxon>
        <taxon>Pentapetalae</taxon>
        <taxon>rosids</taxon>
        <taxon>fabids</taxon>
        <taxon>Fagales</taxon>
        <taxon>Fagaceae</taxon>
        <taxon>Lithocarpus</taxon>
    </lineage>
</organism>
<accession>A0AAW2DBV1</accession>
<dbReference type="Gene3D" id="3.40.50.300">
    <property type="entry name" value="P-loop containing nucleotide triphosphate hydrolases"/>
    <property type="match status" value="1"/>
</dbReference>
<name>A0AAW2DBV1_9ROSI</name>
<reference evidence="1 2" key="1">
    <citation type="submission" date="2024-01" db="EMBL/GenBank/DDBJ databases">
        <title>A telomere-to-telomere, gap-free genome of sweet tea (Lithocarpus litseifolius).</title>
        <authorList>
            <person name="Zhou J."/>
        </authorList>
    </citation>
    <scope>NUCLEOTIDE SEQUENCE [LARGE SCALE GENOMIC DNA]</scope>
    <source>
        <strain evidence="1">Zhou-2022a</strain>
        <tissue evidence="1">Leaf</tissue>
    </source>
</reference>
<dbReference type="EMBL" id="JAZDWU010000003">
    <property type="protein sequence ID" value="KAL0006740.1"/>
    <property type="molecule type" value="Genomic_DNA"/>
</dbReference>
<dbReference type="Proteomes" id="UP001459277">
    <property type="component" value="Unassembled WGS sequence"/>
</dbReference>
<dbReference type="AlphaFoldDB" id="A0AAW2DBV1"/>
<evidence type="ECO:0000313" key="1">
    <source>
        <dbReference type="EMBL" id="KAL0006740.1"/>
    </source>
</evidence>
<keyword evidence="2" id="KW-1185">Reference proteome</keyword>
<proteinExistence type="predicted"/>
<dbReference type="InterPro" id="IPR027417">
    <property type="entry name" value="P-loop_NTPase"/>
</dbReference>
<protein>
    <submittedName>
        <fullName evidence="1">Uncharacterized protein</fullName>
    </submittedName>
</protein>
<evidence type="ECO:0000313" key="2">
    <source>
        <dbReference type="Proteomes" id="UP001459277"/>
    </source>
</evidence>
<sequence length="116" mass="13395">MLVYDISKRQSFDHVAKWLEELGRTSSSWRHQPLRPLMLNQLSLQSSQKSMESSARRLLLPMMNMNLEEIHHFSREQILLSLVRSQLNLYGDSAVAVLDRIVSSDLVPHGLLHFIA</sequence>
<comment type="caution">
    <text evidence="1">The sequence shown here is derived from an EMBL/GenBank/DDBJ whole genome shotgun (WGS) entry which is preliminary data.</text>
</comment>
<gene>
    <name evidence="1" type="ORF">SO802_008242</name>
</gene>